<dbReference type="Proteomes" id="UP000251634">
    <property type="component" value="Unassembled WGS sequence"/>
</dbReference>
<name>A0A329TQJ6_9FIRM</name>
<dbReference type="RefSeq" id="WP_112114632.1">
    <property type="nucleotide sequence ID" value="NZ_PRKZ01000001.1"/>
</dbReference>
<sequence length="172" mass="19801">MKIAILGLSGSGKSTLAKQLGSFYRAPVLHLDAVHFLPGWVERVPGEEEQLVTSFLDTHSSWVMDGNYTKTCYARRLEEADQIIVLAFNRFLCLWRVIRRWWANRGAVRDSSAPGCMEKIDAEFVWWVLYQGRTPARIAGYRQIARQYPEKFILIQNPRQLARFLSSGSYSQ</sequence>
<dbReference type="InterPro" id="IPR052922">
    <property type="entry name" value="Cytidylate_Kinase-2"/>
</dbReference>
<comment type="caution">
    <text evidence="1">The sequence shown here is derived from an EMBL/GenBank/DDBJ whole genome shotgun (WGS) entry which is preliminary data.</text>
</comment>
<dbReference type="AlphaFoldDB" id="A0A329TQJ6"/>
<dbReference type="PANTHER" id="PTHR37816">
    <property type="entry name" value="YALI0E33011P"/>
    <property type="match status" value="1"/>
</dbReference>
<dbReference type="PANTHER" id="PTHR37816:SF3">
    <property type="entry name" value="MODULATES DNA TOPOLOGY"/>
    <property type="match status" value="1"/>
</dbReference>
<organism evidence="1 2">
    <name type="scientific">Faecalibacterium prausnitzii</name>
    <dbReference type="NCBI Taxonomy" id="853"/>
    <lineage>
        <taxon>Bacteria</taxon>
        <taxon>Bacillati</taxon>
        <taxon>Bacillota</taxon>
        <taxon>Clostridia</taxon>
        <taxon>Eubacteriales</taxon>
        <taxon>Oscillospiraceae</taxon>
        <taxon>Faecalibacterium</taxon>
    </lineage>
</organism>
<reference evidence="1 2" key="1">
    <citation type="submission" date="2018-02" db="EMBL/GenBank/DDBJ databases">
        <title>Complete genome sequencing of Faecalibacterium prausnitzii strains isolated from the human gut.</title>
        <authorList>
            <person name="Fitzgerald B.C."/>
            <person name="Shkoporov A.N."/>
            <person name="Ross P.R."/>
            <person name="Hill C."/>
        </authorList>
    </citation>
    <scope>NUCLEOTIDE SEQUENCE [LARGE SCALE GENOMIC DNA]</scope>
    <source>
        <strain evidence="1 2">APC942/8-14-2</strain>
    </source>
</reference>
<dbReference type="InterPro" id="IPR027417">
    <property type="entry name" value="P-loop_NTPase"/>
</dbReference>
<accession>A0A329TQJ6</accession>
<dbReference type="Gene3D" id="3.40.50.300">
    <property type="entry name" value="P-loop containing nucleotide triphosphate hydrolases"/>
    <property type="match status" value="1"/>
</dbReference>
<gene>
    <name evidence="1" type="ORF">C4N25_00975</name>
</gene>
<evidence type="ECO:0000313" key="1">
    <source>
        <dbReference type="EMBL" id="RAW52021.1"/>
    </source>
</evidence>
<dbReference type="EMBL" id="PRKZ01000001">
    <property type="protein sequence ID" value="RAW52021.1"/>
    <property type="molecule type" value="Genomic_DNA"/>
</dbReference>
<evidence type="ECO:0000313" key="2">
    <source>
        <dbReference type="Proteomes" id="UP000251634"/>
    </source>
</evidence>
<proteinExistence type="predicted"/>
<dbReference type="SUPFAM" id="SSF52540">
    <property type="entry name" value="P-loop containing nucleoside triphosphate hydrolases"/>
    <property type="match status" value="1"/>
</dbReference>
<protein>
    <submittedName>
        <fullName evidence="1">DNA topology modulation protein FlaR</fullName>
    </submittedName>
</protein>